<evidence type="ECO:0000256" key="1">
    <source>
        <dbReference type="ARBA" id="ARBA00022679"/>
    </source>
</evidence>
<dbReference type="PROSITE" id="PS51186">
    <property type="entry name" value="GNAT"/>
    <property type="match status" value="1"/>
</dbReference>
<dbReference type="InterPro" id="IPR000182">
    <property type="entry name" value="GNAT_dom"/>
</dbReference>
<dbReference type="PANTHER" id="PTHR10545">
    <property type="entry name" value="DIAMINE N-ACETYLTRANSFERASE"/>
    <property type="match status" value="1"/>
</dbReference>
<dbReference type="CDD" id="cd04301">
    <property type="entry name" value="NAT_SF"/>
    <property type="match status" value="1"/>
</dbReference>
<evidence type="ECO:0000259" key="3">
    <source>
        <dbReference type="PROSITE" id="PS51186"/>
    </source>
</evidence>
<dbReference type="InterPro" id="IPR016181">
    <property type="entry name" value="Acyl_CoA_acyltransferase"/>
</dbReference>
<name>A0ABQ6A7W8_9PROT</name>
<dbReference type="EMBL" id="BSOS01000013">
    <property type="protein sequence ID" value="GLR66303.1"/>
    <property type="molecule type" value="Genomic_DNA"/>
</dbReference>
<accession>A0ABQ6A7W8</accession>
<evidence type="ECO:0000256" key="2">
    <source>
        <dbReference type="ARBA" id="ARBA00023315"/>
    </source>
</evidence>
<keyword evidence="1" id="KW-0808">Transferase</keyword>
<dbReference type="PANTHER" id="PTHR10545:SF42">
    <property type="entry name" value="ACETYLTRANSFERASE"/>
    <property type="match status" value="1"/>
</dbReference>
<dbReference type="SUPFAM" id="SSF55729">
    <property type="entry name" value="Acyl-CoA N-acyltransferases (Nat)"/>
    <property type="match status" value="1"/>
</dbReference>
<dbReference type="Proteomes" id="UP001156641">
    <property type="component" value="Unassembled WGS sequence"/>
</dbReference>
<dbReference type="InterPro" id="IPR051016">
    <property type="entry name" value="Diverse_Substrate_AcTransf"/>
</dbReference>
<dbReference type="RefSeq" id="WP_284256981.1">
    <property type="nucleotide sequence ID" value="NZ_BSOS01000013.1"/>
</dbReference>
<organism evidence="4 5">
    <name type="scientific">Acidocella aquatica</name>
    <dbReference type="NCBI Taxonomy" id="1922313"/>
    <lineage>
        <taxon>Bacteria</taxon>
        <taxon>Pseudomonadati</taxon>
        <taxon>Pseudomonadota</taxon>
        <taxon>Alphaproteobacteria</taxon>
        <taxon>Acetobacterales</taxon>
        <taxon>Acidocellaceae</taxon>
        <taxon>Acidocella</taxon>
    </lineage>
</organism>
<evidence type="ECO:0000313" key="4">
    <source>
        <dbReference type="EMBL" id="GLR66303.1"/>
    </source>
</evidence>
<dbReference type="Gene3D" id="3.40.630.30">
    <property type="match status" value="1"/>
</dbReference>
<reference evidence="5" key="1">
    <citation type="journal article" date="2019" name="Int. J. Syst. Evol. Microbiol.">
        <title>The Global Catalogue of Microorganisms (GCM) 10K type strain sequencing project: providing services to taxonomists for standard genome sequencing and annotation.</title>
        <authorList>
            <consortium name="The Broad Institute Genomics Platform"/>
            <consortium name="The Broad Institute Genome Sequencing Center for Infectious Disease"/>
            <person name="Wu L."/>
            <person name="Ma J."/>
        </authorList>
    </citation>
    <scope>NUCLEOTIDE SEQUENCE [LARGE SCALE GENOMIC DNA]</scope>
    <source>
        <strain evidence="5">NBRC 112502</strain>
    </source>
</reference>
<dbReference type="Pfam" id="PF00583">
    <property type="entry name" value="Acetyltransf_1"/>
    <property type="match status" value="1"/>
</dbReference>
<evidence type="ECO:0000313" key="5">
    <source>
        <dbReference type="Proteomes" id="UP001156641"/>
    </source>
</evidence>
<sequence>MIREIQPADRAQWDPLWQGYLSFYKTELPAAATEVLWSRFFNPAEPVNCLVAEENGKLLGLVHYIFHRNTWEVEDVCYLEDLFTAPEARGKGVGRALIEAVYEKARQAKSKRVYWMTHETNKQAMILYDQVADKPGFVQYRKYI</sequence>
<keyword evidence="5" id="KW-1185">Reference proteome</keyword>
<protein>
    <submittedName>
        <fullName evidence="4">N-acetyltransferase</fullName>
    </submittedName>
</protein>
<feature type="domain" description="N-acetyltransferase" evidence="3">
    <location>
        <begin position="1"/>
        <end position="144"/>
    </location>
</feature>
<proteinExistence type="predicted"/>
<gene>
    <name evidence="4" type="ORF">GCM10010909_09830</name>
</gene>
<keyword evidence="2" id="KW-0012">Acyltransferase</keyword>
<comment type="caution">
    <text evidence="4">The sequence shown here is derived from an EMBL/GenBank/DDBJ whole genome shotgun (WGS) entry which is preliminary data.</text>
</comment>